<sequence length="555" mass="57805">MLLVVGVVVLLLGAAYVGAAYALADRVPRGATVAGVQIGGMPAEQARTELERTLADTASSPVTVTAGEVVATVDPATAGLAFDAAATVDQLTGLDLSPQRLWQHLVGVDEHAPVTDVDPAALDAAVDDLTGTLTLAPVDGGVVFADGQAHATDAADGWELDADHAAEVLQTRWLTDEQPLELRTAPVAPDITQEETDAALTSVAQRVVSAPVTLEVGGQRVELPVDVLAGAASMVPVASDLELQLDGAKLSEAVLARTTDLLSESADARFEFQGGVPVIVPGKPGTTLDPAALGQAVATAATGDQRTTAVELVETDPAESTAKLEALGIKEVVSEFSTPLTSEPRRTANIANGARNITGTLVEPGETFSLTEALGPITAANGFQTAGVIVNGEHVDGMGGGLSQISTTTFNAAHFAGFEDVEHRPHSEWFARYPEGREATIYTGTLDMRWKNNTPYGALVQGYVEGGRVHVRIWGTKYWTVESTTSGRSGVVSPTTTYSQSPTCEPQSAGNPGFTVTTTRKLFLEGQLKDTESFTWKYKPQNRVICGAAPTASAG</sequence>
<gene>
    <name evidence="3" type="ORF">CCE01nite_35360</name>
</gene>
<comment type="caution">
    <text evidence="3">The sequence shown here is derived from an EMBL/GenBank/DDBJ whole genome shotgun (WGS) entry which is preliminary data.</text>
</comment>
<feature type="region of interest" description="Disordered" evidence="1">
    <location>
        <begin position="485"/>
        <end position="512"/>
    </location>
</feature>
<dbReference type="Pfam" id="PF04294">
    <property type="entry name" value="VanW"/>
    <property type="match status" value="1"/>
</dbReference>
<dbReference type="Pfam" id="PF12229">
    <property type="entry name" value="PG_binding_4"/>
    <property type="match status" value="1"/>
</dbReference>
<organism evidence="3 4">
    <name type="scientific">Cellulomonas cellasea</name>
    <dbReference type="NCBI Taxonomy" id="43670"/>
    <lineage>
        <taxon>Bacteria</taxon>
        <taxon>Bacillati</taxon>
        <taxon>Actinomycetota</taxon>
        <taxon>Actinomycetes</taxon>
        <taxon>Micrococcales</taxon>
        <taxon>Cellulomonadaceae</taxon>
        <taxon>Cellulomonas</taxon>
    </lineage>
</organism>
<reference evidence="3" key="1">
    <citation type="submission" date="2019-06" db="EMBL/GenBank/DDBJ databases">
        <title>Whole genome shotgun sequence of Cellulomonas cellasea NBRC 3753.</title>
        <authorList>
            <person name="Hosoyama A."/>
            <person name="Uohara A."/>
            <person name="Ohji S."/>
            <person name="Ichikawa N."/>
        </authorList>
    </citation>
    <scope>NUCLEOTIDE SEQUENCE [LARGE SCALE GENOMIC DNA]</scope>
    <source>
        <strain evidence="3">NBRC 3753</strain>
    </source>
</reference>
<dbReference type="Proteomes" id="UP000317046">
    <property type="component" value="Unassembled WGS sequence"/>
</dbReference>
<feature type="domain" description="YoaR-like putative peptidoglycan binding" evidence="2">
    <location>
        <begin position="226"/>
        <end position="307"/>
    </location>
</feature>
<dbReference type="EMBL" id="BJLR01000033">
    <property type="protein sequence ID" value="GEA89587.1"/>
    <property type="molecule type" value="Genomic_DNA"/>
</dbReference>
<protein>
    <submittedName>
        <fullName evidence="3">Vanomycin resistance protein VanB</fullName>
    </submittedName>
</protein>
<evidence type="ECO:0000259" key="2">
    <source>
        <dbReference type="Pfam" id="PF12229"/>
    </source>
</evidence>
<accession>A0A4Y3L0B4</accession>
<proteinExistence type="predicted"/>
<evidence type="ECO:0000313" key="3">
    <source>
        <dbReference type="EMBL" id="GEA89587.1"/>
    </source>
</evidence>
<name>A0A4Y3L0B4_9CELL</name>
<keyword evidence="4" id="KW-1185">Reference proteome</keyword>
<dbReference type="PANTHER" id="PTHR35788:SF1">
    <property type="entry name" value="EXPORTED PROTEIN"/>
    <property type="match status" value="1"/>
</dbReference>
<dbReference type="InterPro" id="IPR022029">
    <property type="entry name" value="YoaR-like_PG-bd"/>
</dbReference>
<evidence type="ECO:0000313" key="4">
    <source>
        <dbReference type="Proteomes" id="UP000317046"/>
    </source>
</evidence>
<dbReference type="InterPro" id="IPR007391">
    <property type="entry name" value="Vancomycin_resist_VanW"/>
</dbReference>
<dbReference type="AlphaFoldDB" id="A0A4Y3L0B4"/>
<dbReference type="InterPro" id="IPR052913">
    <property type="entry name" value="Glycopeptide_resist_protein"/>
</dbReference>
<evidence type="ECO:0000256" key="1">
    <source>
        <dbReference type="SAM" id="MobiDB-lite"/>
    </source>
</evidence>
<dbReference type="PANTHER" id="PTHR35788">
    <property type="entry name" value="EXPORTED PROTEIN-RELATED"/>
    <property type="match status" value="1"/>
</dbReference>